<reference evidence="7 8" key="1">
    <citation type="submission" date="2022-12" db="EMBL/GenBank/DDBJ databases">
        <title>Chromosome-level genome of Tegillarca granosa.</title>
        <authorList>
            <person name="Kim J."/>
        </authorList>
    </citation>
    <scope>NUCLEOTIDE SEQUENCE [LARGE SCALE GENOMIC DNA]</scope>
    <source>
        <strain evidence="7">Teg-2019</strain>
        <tissue evidence="7">Adductor muscle</tissue>
    </source>
</reference>
<dbReference type="Pfam" id="PF04564">
    <property type="entry name" value="U-box"/>
    <property type="match status" value="1"/>
</dbReference>
<dbReference type="SMART" id="SM00320">
    <property type="entry name" value="WD40"/>
    <property type="match status" value="5"/>
</dbReference>
<dbReference type="PROSITE" id="PS50082">
    <property type="entry name" value="WD_REPEATS_2"/>
    <property type="match status" value="4"/>
</dbReference>
<name>A0ABQ9EQG0_TEGGR</name>
<feature type="repeat" description="WD" evidence="4">
    <location>
        <begin position="142"/>
        <end position="174"/>
    </location>
</feature>
<dbReference type="PROSITE" id="PS50105">
    <property type="entry name" value="SAM_DOMAIN"/>
    <property type="match status" value="1"/>
</dbReference>
<dbReference type="SUPFAM" id="SSF47769">
    <property type="entry name" value="SAM/Pointed domain"/>
    <property type="match status" value="1"/>
</dbReference>
<sequence length="410" mass="45014">MTSSTVLANLVHSIGSHTSDVNGVAFSSDGKLATCSADKTIRVWDTEDFTELSYSPLCGHTYYVHCCAFSPFSTLIASCSTDGKLILWDVKNGTKVAVLQHESQNSIRVCKFSPNSSYVVTGSDDEMLCLWDVSTKKLVRCFQGHESSVVACAFTPDSNFVVSGSTGGDLKVWDAKYGHGKFLAFVLECHDLGVTCCDFSPTFGSANCYSDDGSVHFLLATSGQDNLVKLWDFTAITGAGTAKVTAKFKLDKHTASVMGCDLMFDVVDPLAAVDKGSKVKQLDKWSVDEVCKWLEEIELSEYVDSFKDNHIDGTELLGLDQMVLQTSLGVSSLGHRNKILRARTDLSEKCAIQIKKESILLDGYTYERSAIKSWMDSGKNRSPMTNSILATKQLTPNRSLKMLIQRFKQH</sequence>
<feature type="repeat" description="WD" evidence="4">
    <location>
        <begin position="14"/>
        <end position="54"/>
    </location>
</feature>
<keyword evidence="3" id="KW-0677">Repeat</keyword>
<dbReference type="InterPro" id="IPR052085">
    <property type="entry name" value="WD-SAM-U-box"/>
</dbReference>
<dbReference type="SUPFAM" id="SSF50978">
    <property type="entry name" value="WD40 repeat-like"/>
    <property type="match status" value="1"/>
</dbReference>
<dbReference type="InterPro" id="IPR001680">
    <property type="entry name" value="WD40_rpt"/>
</dbReference>
<gene>
    <name evidence="7" type="ORF">KUTeg_015543</name>
</gene>
<dbReference type="PROSITE" id="PS00678">
    <property type="entry name" value="WD_REPEATS_1"/>
    <property type="match status" value="3"/>
</dbReference>
<dbReference type="EMBL" id="JARBDR010000793">
    <property type="protein sequence ID" value="KAJ8307459.1"/>
    <property type="molecule type" value="Genomic_DNA"/>
</dbReference>
<dbReference type="PROSITE" id="PS50294">
    <property type="entry name" value="WD_REPEATS_REGION"/>
    <property type="match status" value="4"/>
</dbReference>
<feature type="repeat" description="WD" evidence="4">
    <location>
        <begin position="57"/>
        <end position="98"/>
    </location>
</feature>
<proteinExistence type="predicted"/>
<feature type="domain" description="U-box" evidence="6">
    <location>
        <begin position="362"/>
        <end position="410"/>
    </location>
</feature>
<evidence type="ECO:0000313" key="7">
    <source>
        <dbReference type="EMBL" id="KAJ8307459.1"/>
    </source>
</evidence>
<dbReference type="Gene3D" id="2.130.10.10">
    <property type="entry name" value="YVTN repeat-like/Quinoprotein amine dehydrogenase"/>
    <property type="match status" value="2"/>
</dbReference>
<dbReference type="InterPro" id="IPR019775">
    <property type="entry name" value="WD40_repeat_CS"/>
</dbReference>
<dbReference type="Pfam" id="PF07647">
    <property type="entry name" value="SAM_2"/>
    <property type="match status" value="1"/>
</dbReference>
<dbReference type="SMART" id="SM00504">
    <property type="entry name" value="Ubox"/>
    <property type="match status" value="1"/>
</dbReference>
<dbReference type="Gene3D" id="3.30.40.10">
    <property type="entry name" value="Zinc/RING finger domain, C3HC4 (zinc finger)"/>
    <property type="match status" value="1"/>
</dbReference>
<dbReference type="Gene3D" id="1.10.150.50">
    <property type="entry name" value="Transcription Factor, Ets-1"/>
    <property type="match status" value="1"/>
</dbReference>
<evidence type="ECO:0000256" key="2">
    <source>
        <dbReference type="ARBA" id="ARBA00022574"/>
    </source>
</evidence>
<evidence type="ECO:0000256" key="3">
    <source>
        <dbReference type="ARBA" id="ARBA00022737"/>
    </source>
</evidence>
<evidence type="ECO:0000256" key="1">
    <source>
        <dbReference type="ARBA" id="ARBA00020894"/>
    </source>
</evidence>
<organism evidence="7 8">
    <name type="scientific">Tegillarca granosa</name>
    <name type="common">Malaysian cockle</name>
    <name type="synonym">Anadara granosa</name>
    <dbReference type="NCBI Taxonomy" id="220873"/>
    <lineage>
        <taxon>Eukaryota</taxon>
        <taxon>Metazoa</taxon>
        <taxon>Spiralia</taxon>
        <taxon>Lophotrochozoa</taxon>
        <taxon>Mollusca</taxon>
        <taxon>Bivalvia</taxon>
        <taxon>Autobranchia</taxon>
        <taxon>Pteriomorphia</taxon>
        <taxon>Arcoida</taxon>
        <taxon>Arcoidea</taxon>
        <taxon>Arcidae</taxon>
        <taxon>Tegillarca</taxon>
    </lineage>
</organism>
<comment type="caution">
    <text evidence="7">The sequence shown here is derived from an EMBL/GenBank/DDBJ whole genome shotgun (WGS) entry which is preliminary data.</text>
</comment>
<dbReference type="InterPro" id="IPR020472">
    <property type="entry name" value="WD40_PAC1"/>
</dbReference>
<dbReference type="PRINTS" id="PR00320">
    <property type="entry name" value="GPROTEINBRPT"/>
</dbReference>
<feature type="domain" description="SAM" evidence="5">
    <location>
        <begin position="285"/>
        <end position="349"/>
    </location>
</feature>
<keyword evidence="8" id="KW-1185">Reference proteome</keyword>
<evidence type="ECO:0000259" key="5">
    <source>
        <dbReference type="PROSITE" id="PS50105"/>
    </source>
</evidence>
<evidence type="ECO:0000256" key="4">
    <source>
        <dbReference type="PROSITE-ProRule" id="PRU00221"/>
    </source>
</evidence>
<dbReference type="InterPro" id="IPR013761">
    <property type="entry name" value="SAM/pointed_sf"/>
</dbReference>
<feature type="repeat" description="WD" evidence="4">
    <location>
        <begin position="100"/>
        <end position="141"/>
    </location>
</feature>
<dbReference type="InterPro" id="IPR013083">
    <property type="entry name" value="Znf_RING/FYVE/PHD"/>
</dbReference>
<dbReference type="PROSITE" id="PS51698">
    <property type="entry name" value="U_BOX"/>
    <property type="match status" value="1"/>
</dbReference>
<accession>A0ABQ9EQG0</accession>
<dbReference type="Pfam" id="PF00400">
    <property type="entry name" value="WD40"/>
    <property type="match status" value="5"/>
</dbReference>
<dbReference type="PANTHER" id="PTHR46573:SF1">
    <property type="entry name" value="WD REPEAT, SAM AND U-BOX DOMAIN-CONTAINING PROTEIN 1"/>
    <property type="match status" value="1"/>
</dbReference>
<dbReference type="Proteomes" id="UP001217089">
    <property type="component" value="Unassembled WGS sequence"/>
</dbReference>
<dbReference type="PANTHER" id="PTHR46573">
    <property type="entry name" value="WD REPEAT, SAM AND U-BOX DOMAIN-CONTAINING PROTEIN 1"/>
    <property type="match status" value="1"/>
</dbReference>
<evidence type="ECO:0000313" key="8">
    <source>
        <dbReference type="Proteomes" id="UP001217089"/>
    </source>
</evidence>
<protein>
    <recommendedName>
        <fullName evidence="1">WD repeat, SAM and U-box domain-containing protein 1</fullName>
    </recommendedName>
</protein>
<dbReference type="CDD" id="cd00200">
    <property type="entry name" value="WD40"/>
    <property type="match status" value="1"/>
</dbReference>
<dbReference type="InterPro" id="IPR001660">
    <property type="entry name" value="SAM"/>
</dbReference>
<dbReference type="InterPro" id="IPR003613">
    <property type="entry name" value="Ubox_domain"/>
</dbReference>
<keyword evidence="2 4" id="KW-0853">WD repeat</keyword>
<dbReference type="SUPFAM" id="SSF57850">
    <property type="entry name" value="RING/U-box"/>
    <property type="match status" value="1"/>
</dbReference>
<dbReference type="SMART" id="SM00454">
    <property type="entry name" value="SAM"/>
    <property type="match status" value="1"/>
</dbReference>
<dbReference type="InterPro" id="IPR036322">
    <property type="entry name" value="WD40_repeat_dom_sf"/>
</dbReference>
<dbReference type="InterPro" id="IPR015943">
    <property type="entry name" value="WD40/YVTN_repeat-like_dom_sf"/>
</dbReference>
<evidence type="ECO:0000259" key="6">
    <source>
        <dbReference type="PROSITE" id="PS51698"/>
    </source>
</evidence>